<protein>
    <submittedName>
        <fullName evidence="2">CG42806</fullName>
    </submittedName>
</protein>
<organism evidence="2 3">
    <name type="scientific">Drosophila busckii</name>
    <name type="common">Fruit fly</name>
    <dbReference type="NCBI Taxonomy" id="30019"/>
    <lineage>
        <taxon>Eukaryota</taxon>
        <taxon>Metazoa</taxon>
        <taxon>Ecdysozoa</taxon>
        <taxon>Arthropoda</taxon>
        <taxon>Hexapoda</taxon>
        <taxon>Insecta</taxon>
        <taxon>Pterygota</taxon>
        <taxon>Neoptera</taxon>
        <taxon>Endopterygota</taxon>
        <taxon>Diptera</taxon>
        <taxon>Brachycera</taxon>
        <taxon>Muscomorpha</taxon>
        <taxon>Ephydroidea</taxon>
        <taxon>Drosophilidae</taxon>
        <taxon>Drosophila</taxon>
    </lineage>
</organism>
<feature type="transmembrane region" description="Helical" evidence="1">
    <location>
        <begin position="15"/>
        <end position="37"/>
    </location>
</feature>
<dbReference type="OMA" id="QYLTERT"/>
<keyword evidence="1" id="KW-1133">Transmembrane helix</keyword>
<feature type="non-terminal residue" evidence="2">
    <location>
        <position position="1"/>
    </location>
</feature>
<gene>
    <name evidence="2" type="ORF">Dbus_chr2Rg1528</name>
</gene>
<keyword evidence="3" id="KW-1185">Reference proteome</keyword>
<evidence type="ECO:0000313" key="2">
    <source>
        <dbReference type="EMBL" id="ALC41949.1"/>
    </source>
</evidence>
<dbReference type="EMBL" id="CP012524">
    <property type="protein sequence ID" value="ALC41949.1"/>
    <property type="molecule type" value="Genomic_DNA"/>
</dbReference>
<sequence length="75" mass="8269">VKMASSNDLNLVVDVIVPAVFVIALFVVNGFVLRLILRKRREYHNFTLQEAAMSDQATTSSAAAANDCAIEMERL</sequence>
<dbReference type="Proteomes" id="UP000494163">
    <property type="component" value="Chromosome 2R"/>
</dbReference>
<proteinExistence type="predicted"/>
<accession>A0A0M3QV81</accession>
<reference evidence="2 3" key="1">
    <citation type="submission" date="2015-08" db="EMBL/GenBank/DDBJ databases">
        <title>Ancestral chromatin configuration constrains chromatin evolution on differentiating sex chromosomes in Drosophila.</title>
        <authorList>
            <person name="Zhou Q."/>
            <person name="Bachtrog D."/>
        </authorList>
    </citation>
    <scope>NUCLEOTIDE SEQUENCE [LARGE SCALE GENOMIC DNA]</scope>
    <source>
        <tissue evidence="2">Whole larvae</tissue>
    </source>
</reference>
<name>A0A0M3QV81_DROBS</name>
<keyword evidence="1" id="KW-0472">Membrane</keyword>
<dbReference type="AlphaFoldDB" id="A0A0M3QV81"/>
<evidence type="ECO:0000256" key="1">
    <source>
        <dbReference type="SAM" id="Phobius"/>
    </source>
</evidence>
<keyword evidence="1" id="KW-0812">Transmembrane</keyword>
<evidence type="ECO:0000313" key="3">
    <source>
        <dbReference type="Proteomes" id="UP000494163"/>
    </source>
</evidence>